<protein>
    <submittedName>
        <fullName evidence="1">Mitochondrial glycine transporter</fullName>
    </submittedName>
</protein>
<gene>
    <name evidence="1" type="ORF">KUDE01_024939</name>
</gene>
<organism evidence="1 2">
    <name type="scientific">Dissostichus eleginoides</name>
    <name type="common">Patagonian toothfish</name>
    <name type="synonym">Dissostichus amissus</name>
    <dbReference type="NCBI Taxonomy" id="100907"/>
    <lineage>
        <taxon>Eukaryota</taxon>
        <taxon>Metazoa</taxon>
        <taxon>Chordata</taxon>
        <taxon>Craniata</taxon>
        <taxon>Vertebrata</taxon>
        <taxon>Euteleostomi</taxon>
        <taxon>Actinopterygii</taxon>
        <taxon>Neopterygii</taxon>
        <taxon>Teleostei</taxon>
        <taxon>Neoteleostei</taxon>
        <taxon>Acanthomorphata</taxon>
        <taxon>Eupercaria</taxon>
        <taxon>Perciformes</taxon>
        <taxon>Notothenioidei</taxon>
        <taxon>Nototheniidae</taxon>
        <taxon>Dissostichus</taxon>
    </lineage>
</organism>
<dbReference type="Proteomes" id="UP001228049">
    <property type="component" value="Unassembled WGS sequence"/>
</dbReference>
<keyword evidence="2" id="KW-1185">Reference proteome</keyword>
<name>A0AAD9BDE9_DISEL</name>
<dbReference type="EMBL" id="JASDAP010000024">
    <property type="protein sequence ID" value="KAK1881775.1"/>
    <property type="molecule type" value="Genomic_DNA"/>
</dbReference>
<proteinExistence type="predicted"/>
<evidence type="ECO:0000313" key="2">
    <source>
        <dbReference type="Proteomes" id="UP001228049"/>
    </source>
</evidence>
<reference evidence="1" key="1">
    <citation type="submission" date="2023-04" db="EMBL/GenBank/DDBJ databases">
        <title>Chromosome-level genome of Chaenocephalus aceratus.</title>
        <authorList>
            <person name="Park H."/>
        </authorList>
    </citation>
    <scope>NUCLEOTIDE SEQUENCE</scope>
    <source>
        <strain evidence="1">DE</strain>
        <tissue evidence="1">Muscle</tissue>
    </source>
</reference>
<feature type="non-terminal residue" evidence="1">
    <location>
        <position position="1"/>
    </location>
</feature>
<sequence>MSRLQRVSSGSPDSLQRFYFRSLVTLFDHAVLLYVLQMTKRNKIYCGYVVGGNAVWRGMKGGRKQGREREFFQGLFKSRAKDIPIKRIK</sequence>
<accession>A0AAD9BDE9</accession>
<evidence type="ECO:0000313" key="1">
    <source>
        <dbReference type="EMBL" id="KAK1881775.1"/>
    </source>
</evidence>
<dbReference type="AlphaFoldDB" id="A0AAD9BDE9"/>
<comment type="caution">
    <text evidence="1">The sequence shown here is derived from an EMBL/GenBank/DDBJ whole genome shotgun (WGS) entry which is preliminary data.</text>
</comment>